<gene>
    <name evidence="1" type="ORF">Q5P01_018317</name>
</gene>
<evidence type="ECO:0000313" key="1">
    <source>
        <dbReference type="EMBL" id="KAK2830386.1"/>
    </source>
</evidence>
<name>A0AA88M4F4_CHASR</name>
<dbReference type="AlphaFoldDB" id="A0AA88M4F4"/>
<reference evidence="1" key="1">
    <citation type="submission" date="2023-07" db="EMBL/GenBank/DDBJ databases">
        <title>Chromosome-level Genome Assembly of Striped Snakehead (Channa striata).</title>
        <authorList>
            <person name="Liu H."/>
        </authorList>
    </citation>
    <scope>NUCLEOTIDE SEQUENCE</scope>
    <source>
        <strain evidence="1">Gz</strain>
        <tissue evidence="1">Muscle</tissue>
    </source>
</reference>
<proteinExistence type="predicted"/>
<organism evidence="1 2">
    <name type="scientific">Channa striata</name>
    <name type="common">Snakehead murrel</name>
    <name type="synonym">Ophicephalus striatus</name>
    <dbReference type="NCBI Taxonomy" id="64152"/>
    <lineage>
        <taxon>Eukaryota</taxon>
        <taxon>Metazoa</taxon>
        <taxon>Chordata</taxon>
        <taxon>Craniata</taxon>
        <taxon>Vertebrata</taxon>
        <taxon>Euteleostomi</taxon>
        <taxon>Actinopterygii</taxon>
        <taxon>Neopterygii</taxon>
        <taxon>Teleostei</taxon>
        <taxon>Neoteleostei</taxon>
        <taxon>Acanthomorphata</taxon>
        <taxon>Anabantaria</taxon>
        <taxon>Anabantiformes</taxon>
        <taxon>Channoidei</taxon>
        <taxon>Channidae</taxon>
        <taxon>Channa</taxon>
    </lineage>
</organism>
<keyword evidence="2" id="KW-1185">Reference proteome</keyword>
<comment type="caution">
    <text evidence="1">The sequence shown here is derived from an EMBL/GenBank/DDBJ whole genome shotgun (WGS) entry which is preliminary data.</text>
</comment>
<sequence length="264" mass="29345">MELDDSLFPTTSRSRRASQLSQTCRFVAGVSLQSLEMLQGGVSRARFCLSCCLLLGVHFPAESAGPAGPVPMFPPEQESGEPDLDWEWGSGSSLLHLLHSFPGDSPFVTEIPGKPVNCTQRFWLPPSSAICWENIAGPEEFARSRLLVLQNRAALQAVSTSSGVEEGGISFNHQAREEVQGVHSDHQSVVETMQTMEKVFVSLEEKRKEGKEQDFLQSIKDHIANTRDAITSREHLTNHLENQFSTLEETLLNMQLRLSKLIQQ</sequence>
<dbReference type="EMBL" id="JAUPFM010000014">
    <property type="protein sequence ID" value="KAK2830386.1"/>
    <property type="molecule type" value="Genomic_DNA"/>
</dbReference>
<dbReference type="Proteomes" id="UP001187415">
    <property type="component" value="Unassembled WGS sequence"/>
</dbReference>
<protein>
    <submittedName>
        <fullName evidence="1">Uncharacterized protein</fullName>
    </submittedName>
</protein>
<evidence type="ECO:0000313" key="2">
    <source>
        <dbReference type="Proteomes" id="UP001187415"/>
    </source>
</evidence>
<accession>A0AA88M4F4</accession>